<dbReference type="OrthoDB" id="86642at2"/>
<evidence type="ECO:0000256" key="1">
    <source>
        <dbReference type="ARBA" id="ARBA00005937"/>
    </source>
</evidence>
<dbReference type="GO" id="GO:0051607">
    <property type="term" value="P:defense response to virus"/>
    <property type="evidence" value="ECO:0007669"/>
    <property type="project" value="UniProtKB-KW"/>
</dbReference>
<evidence type="ECO:0000259" key="4">
    <source>
        <dbReference type="Pfam" id="PF01881"/>
    </source>
</evidence>
<keyword evidence="3" id="KW-0051">Antiviral defense</keyword>
<dbReference type="EMBL" id="CZAU01000061">
    <property type="protein sequence ID" value="CUQ24018.1"/>
    <property type="molecule type" value="Genomic_DNA"/>
</dbReference>
<dbReference type="GO" id="GO:0003723">
    <property type="term" value="F:RNA binding"/>
    <property type="evidence" value="ECO:0007669"/>
    <property type="project" value="UniProtKB-KW"/>
</dbReference>
<dbReference type="PANTHER" id="PTHR36984:SF1">
    <property type="entry name" value="CRISPR-ASSOCIATED ENDORIBONUCLEASE CAS6 1"/>
    <property type="match status" value="1"/>
</dbReference>
<evidence type="ECO:0000313" key="5">
    <source>
        <dbReference type="EMBL" id="CUQ24018.1"/>
    </source>
</evidence>
<comment type="similarity">
    <text evidence="1">Belongs to the CRISPR-associated protein Cas6/Cse3/CasE family.</text>
</comment>
<dbReference type="RefSeq" id="WP_055162613.1">
    <property type="nucleotide sequence ID" value="NZ_CZAU01000061.1"/>
</dbReference>
<dbReference type="GO" id="GO:0016788">
    <property type="term" value="F:hydrolase activity, acting on ester bonds"/>
    <property type="evidence" value="ECO:0007669"/>
    <property type="project" value="InterPro"/>
</dbReference>
<evidence type="ECO:0000313" key="6">
    <source>
        <dbReference type="Proteomes" id="UP000095564"/>
    </source>
</evidence>
<dbReference type="InterPro" id="IPR010156">
    <property type="entry name" value="CRISPR-assoc_prot_Cas6"/>
</dbReference>
<dbReference type="Gene3D" id="3.30.70.1900">
    <property type="match status" value="1"/>
</dbReference>
<dbReference type="AlphaFoldDB" id="A0A174UVQ9"/>
<organism evidence="5 6">
    <name type="scientific">Anaerostipes hadrus</name>
    <dbReference type="NCBI Taxonomy" id="649756"/>
    <lineage>
        <taxon>Bacteria</taxon>
        <taxon>Bacillati</taxon>
        <taxon>Bacillota</taxon>
        <taxon>Clostridia</taxon>
        <taxon>Lachnospirales</taxon>
        <taxon>Lachnospiraceae</taxon>
        <taxon>Anaerostipes</taxon>
    </lineage>
</organism>
<evidence type="ECO:0000256" key="2">
    <source>
        <dbReference type="ARBA" id="ARBA00022884"/>
    </source>
</evidence>
<dbReference type="PANTHER" id="PTHR36984">
    <property type="entry name" value="CRISPR-ASSOCIATED ENDORIBONUCLEASE CAS6 1"/>
    <property type="match status" value="1"/>
</dbReference>
<dbReference type="NCBIfam" id="TIGR01877">
    <property type="entry name" value="cas_cas6"/>
    <property type="match status" value="1"/>
</dbReference>
<accession>A0A174UVQ9</accession>
<sequence>MLVFEYQCKLKFLKSINHKTIAEKINYFLDSVLAKDQEFLQYHENKGYKYYVTDAPWPIEKDGIYKEGKVYTLRIRTVKQELAEFFSEKLYAHTSKELLGIGGKLRIIPKKHIEELYSITPIVVKTDEGYWRGNMTVPEFEKIIKINLIKKYKQFTGQNISEDILLYDVMKFNNRVPIKVSYKNINLLGDKLSFRISNEQLSQELAYFALGVGLGCNNARGLGFLNYKYL</sequence>
<feature type="domain" description="CRISPR associated protein Cas6 C-terminal" evidence="4">
    <location>
        <begin position="116"/>
        <end position="226"/>
    </location>
</feature>
<dbReference type="Pfam" id="PF01881">
    <property type="entry name" value="Cas_Cas6_C"/>
    <property type="match status" value="1"/>
</dbReference>
<protein>
    <submittedName>
        <fullName evidence="5">Uncharacterized protein predicted to be involved in DNA repair (RAMP superfamily)</fullName>
    </submittedName>
</protein>
<reference evidence="5 6" key="1">
    <citation type="submission" date="2015-09" db="EMBL/GenBank/DDBJ databases">
        <authorList>
            <consortium name="Pathogen Informatics"/>
        </authorList>
    </citation>
    <scope>NUCLEOTIDE SEQUENCE [LARGE SCALE GENOMIC DNA]</scope>
    <source>
        <strain evidence="5 6">2789STDY5834908</strain>
    </source>
</reference>
<dbReference type="InterPro" id="IPR049435">
    <property type="entry name" value="Cas_Cas6_C"/>
</dbReference>
<evidence type="ECO:0000256" key="3">
    <source>
        <dbReference type="ARBA" id="ARBA00023118"/>
    </source>
</evidence>
<proteinExistence type="inferred from homology"/>
<gene>
    <name evidence="5" type="ORF">ERS852520_03487</name>
</gene>
<name>A0A174UVQ9_ANAHA</name>
<dbReference type="Proteomes" id="UP000095564">
    <property type="component" value="Unassembled WGS sequence"/>
</dbReference>
<keyword evidence="2" id="KW-0694">RNA-binding</keyword>